<dbReference type="RefSeq" id="WP_067830920.1">
    <property type="nucleotide sequence ID" value="NZ_BAAALP010000021.1"/>
</dbReference>
<name>A0A7W3LUC5_ACTNM</name>
<dbReference type="GO" id="GO:0032259">
    <property type="term" value="P:methylation"/>
    <property type="evidence" value="ECO:0007669"/>
    <property type="project" value="UniProtKB-KW"/>
</dbReference>
<evidence type="ECO:0000256" key="1">
    <source>
        <dbReference type="ARBA" id="ARBA00022679"/>
    </source>
</evidence>
<sequence length="236" mass="26572">MDTLELRRIAEAQDDNWWYRERRAVLTRELNLLRTWGRGPGTAVDIGAGPGDTARLLARHGWRTTAVDLSYDAVEMACARGVDCRQADARWLPLPAGSVDLALAWDVLAHIEDDDLAAAEIARVLRPGGTALVAVPCDMALWSARDLALGRVRRYTREGLARLLAGAGLVVERMWSWNVLLRPLARWHRHRMNGWEIRPRHPLHDRLLGAVLALEDLLPVRSWRGTTLLARARLPK</sequence>
<dbReference type="InterPro" id="IPR013216">
    <property type="entry name" value="Methyltransf_11"/>
</dbReference>
<comment type="caution">
    <text evidence="3">The sequence shown here is derived from an EMBL/GenBank/DDBJ whole genome shotgun (WGS) entry which is preliminary data.</text>
</comment>
<dbReference type="AlphaFoldDB" id="A0A7W3LUC5"/>
<gene>
    <name evidence="3" type="ORF">HNR61_006125</name>
</gene>
<protein>
    <submittedName>
        <fullName evidence="3">SAM-dependent methyltransferase</fullName>
    </submittedName>
</protein>
<dbReference type="PANTHER" id="PTHR43861">
    <property type="entry name" value="TRANS-ACONITATE 2-METHYLTRANSFERASE-RELATED"/>
    <property type="match status" value="1"/>
</dbReference>
<keyword evidence="3" id="KW-0489">Methyltransferase</keyword>
<evidence type="ECO:0000313" key="4">
    <source>
        <dbReference type="Proteomes" id="UP000572680"/>
    </source>
</evidence>
<dbReference type="EMBL" id="JACJIA010000009">
    <property type="protein sequence ID" value="MBA8954468.1"/>
    <property type="molecule type" value="Genomic_DNA"/>
</dbReference>
<dbReference type="SUPFAM" id="SSF53335">
    <property type="entry name" value="S-adenosyl-L-methionine-dependent methyltransferases"/>
    <property type="match status" value="1"/>
</dbReference>
<dbReference type="Pfam" id="PF08241">
    <property type="entry name" value="Methyltransf_11"/>
    <property type="match status" value="1"/>
</dbReference>
<evidence type="ECO:0000313" key="3">
    <source>
        <dbReference type="EMBL" id="MBA8954468.1"/>
    </source>
</evidence>
<dbReference type="GO" id="GO:0008757">
    <property type="term" value="F:S-adenosylmethionine-dependent methyltransferase activity"/>
    <property type="evidence" value="ECO:0007669"/>
    <property type="project" value="InterPro"/>
</dbReference>
<dbReference type="PANTHER" id="PTHR43861:SF3">
    <property type="entry name" value="PUTATIVE (AFU_ORTHOLOGUE AFUA_2G14390)-RELATED"/>
    <property type="match status" value="1"/>
</dbReference>
<feature type="domain" description="Methyltransferase type 11" evidence="2">
    <location>
        <begin position="44"/>
        <end position="132"/>
    </location>
</feature>
<reference evidence="3 4" key="1">
    <citation type="submission" date="2020-08" db="EMBL/GenBank/DDBJ databases">
        <title>Genomic Encyclopedia of Type Strains, Phase IV (KMG-IV): sequencing the most valuable type-strain genomes for metagenomic binning, comparative biology and taxonomic classification.</title>
        <authorList>
            <person name="Goeker M."/>
        </authorList>
    </citation>
    <scope>NUCLEOTIDE SEQUENCE [LARGE SCALE GENOMIC DNA]</scope>
    <source>
        <strain evidence="3 4">DSM 44197</strain>
    </source>
</reference>
<dbReference type="Proteomes" id="UP000572680">
    <property type="component" value="Unassembled WGS sequence"/>
</dbReference>
<accession>A0A7W3LUC5</accession>
<keyword evidence="4" id="KW-1185">Reference proteome</keyword>
<evidence type="ECO:0000259" key="2">
    <source>
        <dbReference type="Pfam" id="PF08241"/>
    </source>
</evidence>
<keyword evidence="1 3" id="KW-0808">Transferase</keyword>
<organism evidence="3 4">
    <name type="scientific">Actinomadura namibiensis</name>
    <dbReference type="NCBI Taxonomy" id="182080"/>
    <lineage>
        <taxon>Bacteria</taxon>
        <taxon>Bacillati</taxon>
        <taxon>Actinomycetota</taxon>
        <taxon>Actinomycetes</taxon>
        <taxon>Streptosporangiales</taxon>
        <taxon>Thermomonosporaceae</taxon>
        <taxon>Actinomadura</taxon>
    </lineage>
</organism>
<proteinExistence type="predicted"/>
<dbReference type="InterPro" id="IPR029063">
    <property type="entry name" value="SAM-dependent_MTases_sf"/>
</dbReference>
<dbReference type="Gene3D" id="3.40.50.150">
    <property type="entry name" value="Vaccinia Virus protein VP39"/>
    <property type="match status" value="1"/>
</dbReference>
<dbReference type="CDD" id="cd02440">
    <property type="entry name" value="AdoMet_MTases"/>
    <property type="match status" value="1"/>
</dbReference>